<comment type="caution">
    <text evidence="9">The sequence shown here is derived from an EMBL/GenBank/DDBJ whole genome shotgun (WGS) entry which is preliminary data.</text>
</comment>
<dbReference type="PANTHER" id="PTHR13383">
    <property type="entry name" value="RIBONUCLEASE H2 SUBUNIT B"/>
    <property type="match status" value="1"/>
</dbReference>
<dbReference type="Proteomes" id="UP000758603">
    <property type="component" value="Unassembled WGS sequence"/>
</dbReference>
<dbReference type="Gene3D" id="1.10.20.120">
    <property type="match status" value="1"/>
</dbReference>
<feature type="compositionally biased region" description="Low complexity" evidence="6">
    <location>
        <begin position="7"/>
        <end position="27"/>
    </location>
</feature>
<feature type="domain" description="Ribonuclease H2 subunit B wHTH" evidence="7">
    <location>
        <begin position="145"/>
        <end position="362"/>
    </location>
</feature>
<feature type="region of interest" description="Disordered" evidence="6">
    <location>
        <begin position="260"/>
        <end position="307"/>
    </location>
</feature>
<dbReference type="InterPro" id="IPR019024">
    <property type="entry name" value="RNase_H2_suB_wHTH"/>
</dbReference>
<dbReference type="GO" id="GO:0005654">
    <property type="term" value="C:nucleoplasm"/>
    <property type="evidence" value="ECO:0007669"/>
    <property type="project" value="TreeGrafter"/>
</dbReference>
<evidence type="ECO:0000256" key="6">
    <source>
        <dbReference type="SAM" id="MobiDB-lite"/>
    </source>
</evidence>
<dbReference type="GeneID" id="70125516"/>
<comment type="subcellular location">
    <subcellularLocation>
        <location evidence="1">Nucleus</location>
    </subcellularLocation>
</comment>
<evidence type="ECO:0000313" key="9">
    <source>
        <dbReference type="EMBL" id="KAH6647584.1"/>
    </source>
</evidence>
<sequence length="457" mass="49585">MARTRSRGGATSGTSKSTTKSQPSSTTESRYTLPPESANPPKIFILPTRATPEARVVSLLNPRYGKPTRYLACPETGIYEFTKIAAPQSTPRSWLIEDGSKNQDSASASAGKEEGEAARDPDANFGAYVTKGADLFIATPIDPLFMVLPALVGQPSTSRPEKKLFLTSDDHFDAVARESSPHFSEILRWGTLRQLLESRMAAICDTVDAGDESMYRLSEEKLLQKLLDKARQVSKDGLPTSMEEKFVAKALEAPMLSVKREAAPTGKCEPATDSSASTPKTEAVETQSSVSSTDTTSTRVSEASTAATSVAAEEETVAAAEAFELKPAIVASSEIISLQRLRVAFSFILSSYIAPSQASSLKALLLEKKGLADFAALDEYLAQVAKFRQDAVASRSVADYSRKRVLDDDELAERAEKKRRKEEEDKRQKAGTSRGVKNLGKVNVAGMKKMSDFFKKK</sequence>
<dbReference type="InterPro" id="IPR041195">
    <property type="entry name" value="Rnh202_N"/>
</dbReference>
<accession>A0A9P8UCK9</accession>
<dbReference type="Pfam" id="PF17745">
    <property type="entry name" value="Ydr279_N"/>
    <property type="match status" value="1"/>
</dbReference>
<evidence type="ECO:0000259" key="7">
    <source>
        <dbReference type="Pfam" id="PF09468"/>
    </source>
</evidence>
<feature type="region of interest" description="Disordered" evidence="6">
    <location>
        <begin position="412"/>
        <end position="440"/>
    </location>
</feature>
<dbReference type="Pfam" id="PF09468">
    <property type="entry name" value="RNase_H2-Ydr279"/>
    <property type="match status" value="1"/>
</dbReference>
<evidence type="ECO:0000313" key="10">
    <source>
        <dbReference type="Proteomes" id="UP000758603"/>
    </source>
</evidence>
<evidence type="ECO:0000256" key="1">
    <source>
        <dbReference type="ARBA" id="ARBA00004123"/>
    </source>
</evidence>
<evidence type="ECO:0000256" key="4">
    <source>
        <dbReference type="ARBA" id="ARBA00024778"/>
    </source>
</evidence>
<dbReference type="AlphaFoldDB" id="A0A9P8UCK9"/>
<dbReference type="OrthoDB" id="29098at2759"/>
<dbReference type="InterPro" id="IPR040456">
    <property type="entry name" value="RNase_H2_suB"/>
</dbReference>
<feature type="domain" description="Rnh202 triple barrel" evidence="8">
    <location>
        <begin position="45"/>
        <end position="142"/>
    </location>
</feature>
<keyword evidence="10" id="KW-1185">Reference proteome</keyword>
<organism evidence="9 10">
    <name type="scientific">Truncatella angustata</name>
    <dbReference type="NCBI Taxonomy" id="152316"/>
    <lineage>
        <taxon>Eukaryota</taxon>
        <taxon>Fungi</taxon>
        <taxon>Dikarya</taxon>
        <taxon>Ascomycota</taxon>
        <taxon>Pezizomycotina</taxon>
        <taxon>Sordariomycetes</taxon>
        <taxon>Xylariomycetidae</taxon>
        <taxon>Amphisphaeriales</taxon>
        <taxon>Sporocadaceae</taxon>
        <taxon>Truncatella</taxon>
    </lineage>
</organism>
<dbReference type="PANTHER" id="PTHR13383:SF11">
    <property type="entry name" value="RIBONUCLEASE H2 SUBUNIT B"/>
    <property type="match status" value="1"/>
</dbReference>
<feature type="region of interest" description="Disordered" evidence="6">
    <location>
        <begin position="94"/>
        <end position="120"/>
    </location>
</feature>
<proteinExistence type="predicted"/>
<feature type="compositionally biased region" description="Basic and acidic residues" evidence="6">
    <location>
        <begin position="412"/>
        <end position="428"/>
    </location>
</feature>
<dbReference type="RefSeq" id="XP_045954096.1">
    <property type="nucleotide sequence ID" value="XM_046096624.1"/>
</dbReference>
<evidence type="ECO:0000256" key="5">
    <source>
        <dbReference type="ARBA" id="ARBA00033464"/>
    </source>
</evidence>
<comment type="function">
    <text evidence="4">Non catalytic subunit of RNase H2, an endonuclease that specifically degrades the RNA of RNA:DNA hybrids. Participates in DNA replication, possibly by mediating the removal of lagging-strand Okazaki fragment RNA primers during DNA replication. Mediates the excision of single ribonucleotides from DNA:RNA duplexes.</text>
</comment>
<evidence type="ECO:0000259" key="8">
    <source>
        <dbReference type="Pfam" id="PF17745"/>
    </source>
</evidence>
<evidence type="ECO:0000256" key="2">
    <source>
        <dbReference type="ARBA" id="ARBA00019062"/>
    </source>
</evidence>
<gene>
    <name evidence="9" type="ORF">BKA67DRAFT_391943</name>
</gene>
<dbReference type="Gene3D" id="2.20.25.530">
    <property type="match status" value="1"/>
</dbReference>
<dbReference type="GO" id="GO:0006401">
    <property type="term" value="P:RNA catabolic process"/>
    <property type="evidence" value="ECO:0007669"/>
    <property type="project" value="TreeGrafter"/>
</dbReference>
<feature type="region of interest" description="Disordered" evidence="6">
    <location>
        <begin position="1"/>
        <end position="43"/>
    </location>
</feature>
<name>A0A9P8UCK9_9PEZI</name>
<protein>
    <recommendedName>
        <fullName evidence="2">Ribonuclease H2 subunit B</fullName>
    </recommendedName>
    <alternativeName>
        <fullName evidence="5">Ribonuclease HI subunit B</fullName>
    </alternativeName>
</protein>
<dbReference type="EMBL" id="JAGPXC010000008">
    <property type="protein sequence ID" value="KAH6647584.1"/>
    <property type="molecule type" value="Genomic_DNA"/>
</dbReference>
<dbReference type="GO" id="GO:0032299">
    <property type="term" value="C:ribonuclease H2 complex"/>
    <property type="evidence" value="ECO:0007669"/>
    <property type="project" value="InterPro"/>
</dbReference>
<dbReference type="CDD" id="cd09270">
    <property type="entry name" value="RNase_H2-B"/>
    <property type="match status" value="1"/>
</dbReference>
<feature type="compositionally biased region" description="Basic and acidic residues" evidence="6">
    <location>
        <begin position="111"/>
        <end position="120"/>
    </location>
</feature>
<reference evidence="9" key="1">
    <citation type="journal article" date="2021" name="Nat. Commun.">
        <title>Genetic determinants of endophytism in the Arabidopsis root mycobiome.</title>
        <authorList>
            <person name="Mesny F."/>
            <person name="Miyauchi S."/>
            <person name="Thiergart T."/>
            <person name="Pickel B."/>
            <person name="Atanasova L."/>
            <person name="Karlsson M."/>
            <person name="Huettel B."/>
            <person name="Barry K.W."/>
            <person name="Haridas S."/>
            <person name="Chen C."/>
            <person name="Bauer D."/>
            <person name="Andreopoulos W."/>
            <person name="Pangilinan J."/>
            <person name="LaButti K."/>
            <person name="Riley R."/>
            <person name="Lipzen A."/>
            <person name="Clum A."/>
            <person name="Drula E."/>
            <person name="Henrissat B."/>
            <person name="Kohler A."/>
            <person name="Grigoriev I.V."/>
            <person name="Martin F.M."/>
            <person name="Hacquard S."/>
        </authorList>
    </citation>
    <scope>NUCLEOTIDE SEQUENCE</scope>
    <source>
        <strain evidence="9">MPI-SDFR-AT-0073</strain>
    </source>
</reference>
<keyword evidence="3" id="KW-0539">Nucleus</keyword>
<evidence type="ECO:0000256" key="3">
    <source>
        <dbReference type="ARBA" id="ARBA00023242"/>
    </source>
</evidence>
<feature type="compositionally biased region" description="Low complexity" evidence="6">
    <location>
        <begin position="284"/>
        <end position="307"/>
    </location>
</feature>